<dbReference type="PANTHER" id="PTHR47837:SF2">
    <property type="entry name" value="GTP PYROPHOSPHOKINASE YWAC"/>
    <property type="match status" value="1"/>
</dbReference>
<evidence type="ECO:0000313" key="2">
    <source>
        <dbReference type="Proteomes" id="UP000653002"/>
    </source>
</evidence>
<protein>
    <submittedName>
        <fullName evidence="1">GTP pyrophosphokinase family protein</fullName>
    </submittedName>
</protein>
<comment type="caution">
    <text evidence="1">The sequence shown here is derived from an EMBL/GenBank/DDBJ whole genome shotgun (WGS) entry which is preliminary data.</text>
</comment>
<dbReference type="InterPro" id="IPR043519">
    <property type="entry name" value="NT_sf"/>
</dbReference>
<evidence type="ECO:0000313" key="1">
    <source>
        <dbReference type="EMBL" id="MBD4337747.1"/>
    </source>
</evidence>
<dbReference type="AlphaFoldDB" id="A0A8I0H8J1"/>
<gene>
    <name evidence="1" type="ORF">GUH15_17135</name>
</gene>
<name>A0A8I0H8J1_XANCI</name>
<dbReference type="SUPFAM" id="SSF81301">
    <property type="entry name" value="Nucleotidyltransferase"/>
    <property type="match status" value="1"/>
</dbReference>
<organism evidence="1 2">
    <name type="scientific">Xanthomonas citri pv. citri</name>
    <dbReference type="NCBI Taxonomy" id="611301"/>
    <lineage>
        <taxon>Bacteria</taxon>
        <taxon>Pseudomonadati</taxon>
        <taxon>Pseudomonadota</taxon>
        <taxon>Gammaproteobacteria</taxon>
        <taxon>Lysobacterales</taxon>
        <taxon>Lysobacteraceae</taxon>
        <taxon>Xanthomonas</taxon>
    </lineage>
</organism>
<dbReference type="Proteomes" id="UP000653002">
    <property type="component" value="Unassembled WGS sequence"/>
</dbReference>
<reference evidence="1" key="1">
    <citation type="submission" date="2020-01" db="EMBL/GenBank/DDBJ databases">
        <authorList>
            <person name="Richard D."/>
        </authorList>
    </citation>
    <scope>NUCLEOTIDE SEQUENCE</scope>
    <source>
        <strain evidence="1">JP541</strain>
    </source>
</reference>
<feature type="non-terminal residue" evidence="1">
    <location>
        <position position="80"/>
    </location>
</feature>
<feature type="non-terminal residue" evidence="1">
    <location>
        <position position="1"/>
    </location>
</feature>
<keyword evidence="1" id="KW-0418">Kinase</keyword>
<dbReference type="EMBL" id="JAABFR010001286">
    <property type="protein sequence ID" value="MBD4337747.1"/>
    <property type="molecule type" value="Genomic_DNA"/>
</dbReference>
<accession>A0A8I0H8J1</accession>
<dbReference type="InterPro" id="IPR052366">
    <property type="entry name" value="GTP_Pyrophosphokinase"/>
</dbReference>
<dbReference type="PANTHER" id="PTHR47837">
    <property type="entry name" value="GTP PYROPHOSPHOKINASE YJBM"/>
    <property type="match status" value="1"/>
</dbReference>
<keyword evidence="1" id="KW-0808">Transferase</keyword>
<dbReference type="Gene3D" id="3.30.460.10">
    <property type="entry name" value="Beta Polymerase, domain 2"/>
    <property type="match status" value="1"/>
</dbReference>
<dbReference type="GO" id="GO:0016301">
    <property type="term" value="F:kinase activity"/>
    <property type="evidence" value="ECO:0007669"/>
    <property type="project" value="UniProtKB-KW"/>
</dbReference>
<proteinExistence type="predicted"/>
<sequence length="80" mass="9326">KNSLSKFENGDEAFDTLLGFVELDHIYSSALKEISTKLSILDDNFNHIYKHNPIHHMERRVKEMRSLIEKLNRKGLQISA</sequence>